<comment type="pathway">
    <text evidence="1 10">Purine metabolism; IMP biosynthesis via de novo pathway; N(1)-(5-phospho-D-ribosyl)glycinamide from 5-phospho-alpha-D-ribose 1-diphosphate: step 2/2.</text>
</comment>
<keyword evidence="5 10" id="KW-0658">Purine biosynthesis</keyword>
<dbReference type="PANTHER" id="PTHR43472">
    <property type="entry name" value="PHOSPHORIBOSYLAMINE--GLYCINE LIGASE"/>
    <property type="match status" value="1"/>
</dbReference>
<dbReference type="GO" id="GO:0009113">
    <property type="term" value="P:purine nucleobase biosynthetic process"/>
    <property type="evidence" value="ECO:0007669"/>
    <property type="project" value="InterPro"/>
</dbReference>
<dbReference type="Gene3D" id="3.90.600.10">
    <property type="entry name" value="Phosphoribosylglycinamide synthetase, C-terminal domain"/>
    <property type="match status" value="1"/>
</dbReference>
<keyword evidence="6 11" id="KW-0067">ATP-binding</keyword>
<dbReference type="Pfam" id="PF02844">
    <property type="entry name" value="GARS_N"/>
    <property type="match status" value="1"/>
</dbReference>
<dbReference type="SMART" id="SM01210">
    <property type="entry name" value="GARS_C"/>
    <property type="match status" value="1"/>
</dbReference>
<dbReference type="OrthoDB" id="9807240at2"/>
<comment type="catalytic activity">
    <reaction evidence="10">
        <text>5-phospho-beta-D-ribosylamine + glycine + ATP = N(1)-(5-phospho-beta-D-ribosyl)glycinamide + ADP + phosphate + H(+)</text>
        <dbReference type="Rhea" id="RHEA:17453"/>
        <dbReference type="ChEBI" id="CHEBI:15378"/>
        <dbReference type="ChEBI" id="CHEBI:30616"/>
        <dbReference type="ChEBI" id="CHEBI:43474"/>
        <dbReference type="ChEBI" id="CHEBI:57305"/>
        <dbReference type="ChEBI" id="CHEBI:58681"/>
        <dbReference type="ChEBI" id="CHEBI:143788"/>
        <dbReference type="ChEBI" id="CHEBI:456216"/>
        <dbReference type="EC" id="6.3.4.13"/>
    </reaction>
</comment>
<dbReference type="Pfam" id="PF02843">
    <property type="entry name" value="GARS_C"/>
    <property type="match status" value="1"/>
</dbReference>
<evidence type="ECO:0000256" key="10">
    <source>
        <dbReference type="HAMAP-Rule" id="MF_00138"/>
    </source>
</evidence>
<dbReference type="EC" id="6.3.4.13" evidence="2 10"/>
<protein>
    <recommendedName>
        <fullName evidence="2 10">Phosphoribosylamine--glycine ligase</fullName>
        <ecNumber evidence="2 10">6.3.4.13</ecNumber>
    </recommendedName>
    <alternativeName>
        <fullName evidence="10">GARS</fullName>
    </alternativeName>
    <alternativeName>
        <fullName evidence="8 10">Glycinamide ribonucleotide synthetase</fullName>
    </alternativeName>
    <alternativeName>
        <fullName evidence="9 10">Phosphoribosylglycinamide synthetase</fullName>
    </alternativeName>
</protein>
<feature type="domain" description="ATP-grasp" evidence="12">
    <location>
        <begin position="111"/>
        <end position="319"/>
    </location>
</feature>
<evidence type="ECO:0000259" key="12">
    <source>
        <dbReference type="PROSITE" id="PS50975"/>
    </source>
</evidence>
<dbReference type="GO" id="GO:0004637">
    <property type="term" value="F:phosphoribosylamine-glycine ligase activity"/>
    <property type="evidence" value="ECO:0007669"/>
    <property type="project" value="UniProtKB-UniRule"/>
</dbReference>
<dbReference type="AlphaFoldDB" id="A0A4R1BAT3"/>
<dbReference type="Gene3D" id="3.40.50.20">
    <property type="match status" value="1"/>
</dbReference>
<keyword evidence="4 11" id="KW-0547">Nucleotide-binding</keyword>
<dbReference type="EMBL" id="SJZI01000042">
    <property type="protein sequence ID" value="TCJ14064.1"/>
    <property type="molecule type" value="Genomic_DNA"/>
</dbReference>
<dbReference type="InterPro" id="IPR037123">
    <property type="entry name" value="PRibGlycinamide_synth_C_sf"/>
</dbReference>
<keyword evidence="14" id="KW-1185">Reference proteome</keyword>
<dbReference type="HAMAP" id="MF_00138">
    <property type="entry name" value="GARS"/>
    <property type="match status" value="1"/>
</dbReference>
<dbReference type="GO" id="GO:0046872">
    <property type="term" value="F:metal ion binding"/>
    <property type="evidence" value="ECO:0007669"/>
    <property type="project" value="InterPro"/>
</dbReference>
<organism evidence="13 14">
    <name type="scientific">Flaviaesturariibacter flavus</name>
    <dbReference type="NCBI Taxonomy" id="2502780"/>
    <lineage>
        <taxon>Bacteria</taxon>
        <taxon>Pseudomonadati</taxon>
        <taxon>Bacteroidota</taxon>
        <taxon>Chitinophagia</taxon>
        <taxon>Chitinophagales</taxon>
        <taxon>Chitinophagaceae</taxon>
        <taxon>Flaviaestuariibacter</taxon>
    </lineage>
</organism>
<dbReference type="SMART" id="SM01209">
    <property type="entry name" value="GARS_A"/>
    <property type="match status" value="1"/>
</dbReference>
<dbReference type="PROSITE" id="PS50975">
    <property type="entry name" value="ATP_GRASP"/>
    <property type="match status" value="1"/>
</dbReference>
<dbReference type="Gene3D" id="3.30.1490.20">
    <property type="entry name" value="ATP-grasp fold, A domain"/>
    <property type="match status" value="1"/>
</dbReference>
<proteinExistence type="inferred from homology"/>
<dbReference type="PANTHER" id="PTHR43472:SF1">
    <property type="entry name" value="PHOSPHORIBOSYLAMINE--GLYCINE LIGASE, CHLOROPLASTIC"/>
    <property type="match status" value="1"/>
</dbReference>
<evidence type="ECO:0000256" key="8">
    <source>
        <dbReference type="ARBA" id="ARBA00042242"/>
    </source>
</evidence>
<sequence>MNILLLGSGGREHAIAWKLRQSPLCDNLYIAPGNPGTAREGVNLPFAATDFDAVRAACVQHAIGLLVVGPEEPLVKGLVDTLRADAALAGLAIIGPAQEAAQLEGSKAYAKAFMARHGIPTAGYREFTRDNLEEGIAYVRQHPVPVVLKADGLAAGKGVLICQTNEEAATELEAMIAAAKFGAASAKVVVEEFLDGIELSVFALTDGKGYVLLPEAKDYKRIGEGDSGLNTGGMGAISPVPFADTAFMEKVRIKVVEPTVRGLEKDGLDYKGFVFFGLIKVDDEPFVIEYNCRMGDPETEVVLPRTSGDLASALLAVAEGRMADVVLGTDPRAAATIMAVSGGYPGDYAKGFAIDGLAARTGEGTMIFHAGTAERDSHIVTSGGRVLCATTLASTLGEAVAASKKALEGISFEGMYYRKDIGYEFL</sequence>
<gene>
    <name evidence="10 13" type="primary">purD</name>
    <name evidence="13" type="ORF">EPD60_08605</name>
</gene>
<evidence type="ECO:0000313" key="14">
    <source>
        <dbReference type="Proteomes" id="UP000295334"/>
    </source>
</evidence>
<dbReference type="UniPathway" id="UPA00074">
    <property type="reaction ID" value="UER00125"/>
</dbReference>
<evidence type="ECO:0000256" key="2">
    <source>
        <dbReference type="ARBA" id="ARBA00013255"/>
    </source>
</evidence>
<evidence type="ECO:0000256" key="11">
    <source>
        <dbReference type="PROSITE-ProRule" id="PRU00409"/>
    </source>
</evidence>
<evidence type="ECO:0000256" key="1">
    <source>
        <dbReference type="ARBA" id="ARBA00005174"/>
    </source>
</evidence>
<dbReference type="SUPFAM" id="SSF52440">
    <property type="entry name" value="PreATP-grasp domain"/>
    <property type="match status" value="1"/>
</dbReference>
<dbReference type="InterPro" id="IPR020560">
    <property type="entry name" value="PRibGlycinamide_synth_C-dom"/>
</dbReference>
<dbReference type="InterPro" id="IPR016185">
    <property type="entry name" value="PreATP-grasp_dom_sf"/>
</dbReference>
<evidence type="ECO:0000256" key="7">
    <source>
        <dbReference type="ARBA" id="ARBA00038345"/>
    </source>
</evidence>
<dbReference type="InterPro" id="IPR011054">
    <property type="entry name" value="Rudment_hybrid_motif"/>
</dbReference>
<dbReference type="SUPFAM" id="SSF51246">
    <property type="entry name" value="Rudiment single hybrid motif"/>
    <property type="match status" value="1"/>
</dbReference>
<dbReference type="Gene3D" id="3.30.470.20">
    <property type="entry name" value="ATP-grasp fold, B domain"/>
    <property type="match status" value="1"/>
</dbReference>
<keyword evidence="3 10" id="KW-0436">Ligase</keyword>
<dbReference type="InterPro" id="IPR000115">
    <property type="entry name" value="PRibGlycinamide_synth"/>
</dbReference>
<dbReference type="GO" id="GO:0005524">
    <property type="term" value="F:ATP binding"/>
    <property type="evidence" value="ECO:0007669"/>
    <property type="project" value="UniProtKB-UniRule"/>
</dbReference>
<dbReference type="GO" id="GO:0006189">
    <property type="term" value="P:'de novo' IMP biosynthetic process"/>
    <property type="evidence" value="ECO:0007669"/>
    <property type="project" value="UniProtKB-UniRule"/>
</dbReference>
<dbReference type="Pfam" id="PF01071">
    <property type="entry name" value="GARS_A"/>
    <property type="match status" value="1"/>
</dbReference>
<reference evidence="13 14" key="1">
    <citation type="submission" date="2019-03" db="EMBL/GenBank/DDBJ databases">
        <authorList>
            <person name="Kim M.K.M."/>
        </authorList>
    </citation>
    <scope>NUCLEOTIDE SEQUENCE [LARGE SCALE GENOMIC DNA]</scope>
    <source>
        <strain evidence="13 14">17J68-12</strain>
    </source>
</reference>
<dbReference type="InterPro" id="IPR011761">
    <property type="entry name" value="ATP-grasp"/>
</dbReference>
<evidence type="ECO:0000256" key="9">
    <source>
        <dbReference type="ARBA" id="ARBA00042864"/>
    </source>
</evidence>
<evidence type="ECO:0000256" key="3">
    <source>
        <dbReference type="ARBA" id="ARBA00022598"/>
    </source>
</evidence>
<dbReference type="SUPFAM" id="SSF56059">
    <property type="entry name" value="Glutathione synthetase ATP-binding domain-like"/>
    <property type="match status" value="1"/>
</dbReference>
<name>A0A4R1BAT3_9BACT</name>
<dbReference type="InterPro" id="IPR020561">
    <property type="entry name" value="PRibGlycinamid_synth_ATP-grasp"/>
</dbReference>
<dbReference type="Proteomes" id="UP000295334">
    <property type="component" value="Unassembled WGS sequence"/>
</dbReference>
<comment type="similarity">
    <text evidence="7 10">Belongs to the GARS family.</text>
</comment>
<accession>A0A4R1BAT3</accession>
<evidence type="ECO:0000256" key="4">
    <source>
        <dbReference type="ARBA" id="ARBA00022741"/>
    </source>
</evidence>
<dbReference type="NCBIfam" id="TIGR00877">
    <property type="entry name" value="purD"/>
    <property type="match status" value="1"/>
</dbReference>
<dbReference type="InterPro" id="IPR013815">
    <property type="entry name" value="ATP_grasp_subdomain_1"/>
</dbReference>
<evidence type="ECO:0000256" key="6">
    <source>
        <dbReference type="ARBA" id="ARBA00022840"/>
    </source>
</evidence>
<evidence type="ECO:0000256" key="5">
    <source>
        <dbReference type="ARBA" id="ARBA00022755"/>
    </source>
</evidence>
<dbReference type="InterPro" id="IPR020562">
    <property type="entry name" value="PRibGlycinamide_synth_N"/>
</dbReference>
<evidence type="ECO:0000313" key="13">
    <source>
        <dbReference type="EMBL" id="TCJ14064.1"/>
    </source>
</evidence>
<dbReference type="FunFam" id="3.90.600.10:FF:000001">
    <property type="entry name" value="Trifunctional purine biosynthetic protein adenosine-3"/>
    <property type="match status" value="1"/>
</dbReference>
<comment type="caution">
    <text evidence="13">The sequence shown here is derived from an EMBL/GenBank/DDBJ whole genome shotgun (WGS) entry which is preliminary data.</text>
</comment>
<dbReference type="RefSeq" id="WP_131448819.1">
    <property type="nucleotide sequence ID" value="NZ_SJZI01000042.1"/>
</dbReference>